<dbReference type="AlphaFoldDB" id="W4HBD4"/>
<dbReference type="Pfam" id="PF16987">
    <property type="entry name" value="KIX_2"/>
    <property type="match status" value="1"/>
</dbReference>
<sequence length="299" mass="34681">MVADVQEPQWLTRSTSSSTLCMAEMTNPLPHADSTHQVTQDERSHYVRRLLQEIVKVYTMLRTPFDKAAVHETCKAFEYEVWSSCHSTDDYVRQIRGQVQSISKRGRCLLQQREFEVATTSTLQATTASPPSYEHHTPSATPEDSMRHLQRAHLQRALSNSWLKSRRKASRFRWEGRLDVQEEAYVRSVEKAAGNDIYEAVRNLHFNQLVTYEEQLRLSLHAEHRDWVAYDLSVVQDLLATLNPISAPQHHNQHDVQALLCQIEKVFKEKALFDYMWEMERCKSVYTSPSSKCPSYLAP</sequence>
<dbReference type="InterPro" id="IPR036546">
    <property type="entry name" value="MED15_KIX"/>
</dbReference>
<accession>W4HBD4</accession>
<reference evidence="5" key="1">
    <citation type="submission" date="2013-12" db="EMBL/GenBank/DDBJ databases">
        <title>The Genome Sequence of Aphanomyces astaci APO3.</title>
        <authorList>
            <consortium name="The Broad Institute Genomics Platform"/>
            <person name="Russ C."/>
            <person name="Tyler B."/>
            <person name="van West P."/>
            <person name="Dieguez-Uribeondo J."/>
            <person name="Young S.K."/>
            <person name="Zeng Q."/>
            <person name="Gargeya S."/>
            <person name="Fitzgerald M."/>
            <person name="Abouelleil A."/>
            <person name="Alvarado L."/>
            <person name="Chapman S.B."/>
            <person name="Gainer-Dewar J."/>
            <person name="Goldberg J."/>
            <person name="Griggs A."/>
            <person name="Gujja S."/>
            <person name="Hansen M."/>
            <person name="Howarth C."/>
            <person name="Imamovic A."/>
            <person name="Ireland A."/>
            <person name="Larimer J."/>
            <person name="McCowan C."/>
            <person name="Murphy C."/>
            <person name="Pearson M."/>
            <person name="Poon T.W."/>
            <person name="Priest M."/>
            <person name="Roberts A."/>
            <person name="Saif S."/>
            <person name="Shea T."/>
            <person name="Sykes S."/>
            <person name="Wortman J."/>
            <person name="Nusbaum C."/>
            <person name="Birren B."/>
        </authorList>
    </citation>
    <scope>NUCLEOTIDE SEQUENCE [LARGE SCALE GENOMIC DNA]</scope>
    <source>
        <strain evidence="5">APO3</strain>
    </source>
</reference>
<gene>
    <name evidence="5" type="ORF">H257_00655</name>
</gene>
<comment type="subcellular location">
    <subcellularLocation>
        <location evidence="1">Nucleus</location>
    </subcellularLocation>
</comment>
<dbReference type="VEuPathDB" id="FungiDB:H257_00655"/>
<feature type="compositionally biased region" description="Low complexity" evidence="3">
    <location>
        <begin position="121"/>
        <end position="132"/>
    </location>
</feature>
<dbReference type="GO" id="GO:0005634">
    <property type="term" value="C:nucleus"/>
    <property type="evidence" value="ECO:0007669"/>
    <property type="project" value="UniProtKB-SubCell"/>
</dbReference>
<dbReference type="InterPro" id="IPR036529">
    <property type="entry name" value="KIX_dom_sf"/>
</dbReference>
<dbReference type="GO" id="GO:0006355">
    <property type="term" value="P:regulation of DNA-templated transcription"/>
    <property type="evidence" value="ECO:0007669"/>
    <property type="project" value="InterPro"/>
</dbReference>
<protein>
    <recommendedName>
        <fullName evidence="4">Mediator complex subunit 15 KIX domain-containing protein</fullName>
    </recommendedName>
</protein>
<dbReference type="OrthoDB" id="60977at2759"/>
<dbReference type="Gene3D" id="1.10.246.20">
    <property type="entry name" value="Coactivator CBP, KIX domain"/>
    <property type="match status" value="1"/>
</dbReference>
<evidence type="ECO:0000313" key="5">
    <source>
        <dbReference type="EMBL" id="ETV89330.1"/>
    </source>
</evidence>
<feature type="domain" description="Mediator complex subunit 15 KIX" evidence="4">
    <location>
        <begin position="34"/>
        <end position="105"/>
    </location>
</feature>
<evidence type="ECO:0000259" key="4">
    <source>
        <dbReference type="Pfam" id="PF16987"/>
    </source>
</evidence>
<dbReference type="EMBL" id="KI913114">
    <property type="protein sequence ID" value="ETV89330.1"/>
    <property type="molecule type" value="Genomic_DNA"/>
</dbReference>
<name>W4HBD4_APHAT</name>
<evidence type="ECO:0000256" key="2">
    <source>
        <dbReference type="ARBA" id="ARBA00023242"/>
    </source>
</evidence>
<dbReference type="GO" id="GO:0003712">
    <property type="term" value="F:transcription coregulator activity"/>
    <property type="evidence" value="ECO:0007669"/>
    <property type="project" value="InterPro"/>
</dbReference>
<proteinExistence type="predicted"/>
<feature type="region of interest" description="Disordered" evidence="3">
    <location>
        <begin position="121"/>
        <end position="143"/>
    </location>
</feature>
<dbReference type="RefSeq" id="XP_009821730.1">
    <property type="nucleotide sequence ID" value="XM_009823428.1"/>
</dbReference>
<keyword evidence="2" id="KW-0539">Nucleus</keyword>
<evidence type="ECO:0000256" key="1">
    <source>
        <dbReference type="ARBA" id="ARBA00004123"/>
    </source>
</evidence>
<dbReference type="GeneID" id="20802651"/>
<evidence type="ECO:0000256" key="3">
    <source>
        <dbReference type="SAM" id="MobiDB-lite"/>
    </source>
</evidence>
<organism evidence="5">
    <name type="scientific">Aphanomyces astaci</name>
    <name type="common">Crayfish plague agent</name>
    <dbReference type="NCBI Taxonomy" id="112090"/>
    <lineage>
        <taxon>Eukaryota</taxon>
        <taxon>Sar</taxon>
        <taxon>Stramenopiles</taxon>
        <taxon>Oomycota</taxon>
        <taxon>Saprolegniomycetes</taxon>
        <taxon>Saprolegniales</taxon>
        <taxon>Verrucalvaceae</taxon>
        <taxon>Aphanomyces</taxon>
    </lineage>
</organism>
<dbReference type="SUPFAM" id="SSF47040">
    <property type="entry name" value="Kix domain of CBP (creb binding protein)"/>
    <property type="match status" value="1"/>
</dbReference>